<dbReference type="SFLD" id="SFLDS00019">
    <property type="entry name" value="Glutathione_Transferase_(cytos"/>
    <property type="match status" value="1"/>
</dbReference>
<dbReference type="SUPFAM" id="SSF47616">
    <property type="entry name" value="GST C-terminal domain-like"/>
    <property type="match status" value="1"/>
</dbReference>
<dbReference type="PANTHER" id="PTHR44750">
    <property type="entry name" value="GLUTATHIONE S-TRANSFERASE T1-RELATED"/>
    <property type="match status" value="1"/>
</dbReference>
<dbReference type="InterPro" id="IPR040075">
    <property type="entry name" value="GST_N_Theta"/>
</dbReference>
<dbReference type="eggNOG" id="KOG0867">
    <property type="taxonomic scope" value="Eukaryota"/>
</dbReference>
<evidence type="ECO:0000259" key="2">
    <source>
        <dbReference type="PROSITE" id="PS50405"/>
    </source>
</evidence>
<dbReference type="InParanoid" id="E1ZBL9"/>
<dbReference type="SUPFAM" id="SSF52833">
    <property type="entry name" value="Thioredoxin-like"/>
    <property type="match status" value="1"/>
</dbReference>
<dbReference type="Proteomes" id="UP000008141">
    <property type="component" value="Unassembled WGS sequence"/>
</dbReference>
<dbReference type="AlphaFoldDB" id="E1ZBL9"/>
<evidence type="ECO:0000313" key="3">
    <source>
        <dbReference type="EMBL" id="EFN56669.1"/>
    </source>
</evidence>
<dbReference type="GeneID" id="17356197"/>
<feature type="domain" description="GST N-terminal" evidence="1">
    <location>
        <begin position="4"/>
        <end position="85"/>
    </location>
</feature>
<dbReference type="OMA" id="CQYRVDE"/>
<accession>E1ZBL9</accession>
<dbReference type="STRING" id="554065.E1ZBL9"/>
<dbReference type="OrthoDB" id="422574at2759"/>
<gene>
    <name evidence="3" type="ORF">CHLNCDRAFT_57549</name>
</gene>
<dbReference type="PROSITE" id="PS50404">
    <property type="entry name" value="GST_NTER"/>
    <property type="match status" value="1"/>
</dbReference>
<dbReference type="PANTHER" id="PTHR44750:SF1">
    <property type="entry name" value="GLUTATHIONE S-TRANSFERASE T1-RELATED"/>
    <property type="match status" value="1"/>
</dbReference>
<dbReference type="InterPro" id="IPR004045">
    <property type="entry name" value="Glutathione_S-Trfase_N"/>
</dbReference>
<reference evidence="3 4" key="1">
    <citation type="journal article" date="2010" name="Plant Cell">
        <title>The Chlorella variabilis NC64A genome reveals adaptation to photosymbiosis, coevolution with viruses, and cryptic sex.</title>
        <authorList>
            <person name="Blanc G."/>
            <person name="Duncan G."/>
            <person name="Agarkova I."/>
            <person name="Borodovsky M."/>
            <person name="Gurnon J."/>
            <person name="Kuo A."/>
            <person name="Lindquist E."/>
            <person name="Lucas S."/>
            <person name="Pangilinan J."/>
            <person name="Polle J."/>
            <person name="Salamov A."/>
            <person name="Terry A."/>
            <person name="Yamada T."/>
            <person name="Dunigan D.D."/>
            <person name="Grigoriev I.V."/>
            <person name="Claverie J.M."/>
            <person name="Van Etten J.L."/>
        </authorList>
    </citation>
    <scope>NUCLEOTIDE SEQUENCE [LARGE SCALE GENOMIC DNA]</scope>
    <source>
        <strain evidence="3 4">NC64A</strain>
    </source>
</reference>
<evidence type="ECO:0000313" key="4">
    <source>
        <dbReference type="Proteomes" id="UP000008141"/>
    </source>
</evidence>
<name>E1ZBL9_CHLVA</name>
<dbReference type="CDD" id="cd03050">
    <property type="entry name" value="GST_N_Theta"/>
    <property type="match status" value="1"/>
</dbReference>
<dbReference type="Gene3D" id="1.20.1050.10">
    <property type="match status" value="1"/>
</dbReference>
<dbReference type="RefSeq" id="XP_005848771.1">
    <property type="nucleotide sequence ID" value="XM_005848709.1"/>
</dbReference>
<sequence length="243" mass="27177">MESDPPKLFVDRLSQPSRTCLIFCRVAGIPFEEKVVTLGKKEQLRPEFLAVNPLGKVPALQDGAFCLPESSAILKYLCGSRRAADHWYPRDLRARAQLDAVMAWHASSLRIGSMLVVWNRAISLNLGFPSNEPLVTSYGLPTLVTALEHLERVWLREGPFVAGRRQLSVADLLLVCEVEQLCLLDGATQGPGMAELLAPHPRVQAWLQRVRQECAPHYDEVHALLRKSRDRLVARKQQAGSKL</sequence>
<keyword evidence="4" id="KW-1185">Reference proteome</keyword>
<feature type="domain" description="GST C-terminal" evidence="2">
    <location>
        <begin position="91"/>
        <end position="233"/>
    </location>
</feature>
<protein>
    <recommendedName>
        <fullName evidence="5">Glutathione transferase</fullName>
    </recommendedName>
</protein>
<dbReference type="Gene3D" id="3.40.30.10">
    <property type="entry name" value="Glutaredoxin"/>
    <property type="match status" value="1"/>
</dbReference>
<dbReference type="PROSITE" id="PS50405">
    <property type="entry name" value="GST_CTER"/>
    <property type="match status" value="1"/>
</dbReference>
<proteinExistence type="predicted"/>
<dbReference type="FunCoup" id="E1ZBL9">
    <property type="interactions" value="612"/>
</dbReference>
<dbReference type="Pfam" id="PF13417">
    <property type="entry name" value="GST_N_3"/>
    <property type="match status" value="1"/>
</dbReference>
<dbReference type="SFLD" id="SFLDG00358">
    <property type="entry name" value="Main_(cytGST)"/>
    <property type="match status" value="1"/>
</dbReference>
<evidence type="ECO:0008006" key="5">
    <source>
        <dbReference type="Google" id="ProtNLM"/>
    </source>
</evidence>
<dbReference type="InterPro" id="IPR040079">
    <property type="entry name" value="Glutathione_S-Trfase"/>
</dbReference>
<dbReference type="InterPro" id="IPR043377">
    <property type="entry name" value="GSTT1/2/3"/>
</dbReference>
<organism evidence="4">
    <name type="scientific">Chlorella variabilis</name>
    <name type="common">Green alga</name>
    <dbReference type="NCBI Taxonomy" id="554065"/>
    <lineage>
        <taxon>Eukaryota</taxon>
        <taxon>Viridiplantae</taxon>
        <taxon>Chlorophyta</taxon>
        <taxon>core chlorophytes</taxon>
        <taxon>Trebouxiophyceae</taxon>
        <taxon>Chlorellales</taxon>
        <taxon>Chlorellaceae</taxon>
        <taxon>Chlorella clade</taxon>
        <taxon>Chlorella</taxon>
    </lineage>
</organism>
<dbReference type="InterPro" id="IPR036249">
    <property type="entry name" value="Thioredoxin-like_sf"/>
</dbReference>
<dbReference type="KEGG" id="cvr:CHLNCDRAFT_57549"/>
<evidence type="ECO:0000259" key="1">
    <source>
        <dbReference type="PROSITE" id="PS50404"/>
    </source>
</evidence>
<dbReference type="EMBL" id="GL433841">
    <property type="protein sequence ID" value="EFN56669.1"/>
    <property type="molecule type" value="Genomic_DNA"/>
</dbReference>
<dbReference type="InterPro" id="IPR010987">
    <property type="entry name" value="Glutathione-S-Trfase_C-like"/>
</dbReference>
<dbReference type="InterPro" id="IPR036282">
    <property type="entry name" value="Glutathione-S-Trfase_C_sf"/>
</dbReference>